<dbReference type="InterPro" id="IPR006311">
    <property type="entry name" value="TAT_signal"/>
</dbReference>
<protein>
    <recommendedName>
        <fullName evidence="4">Beta/Gamma crystallin</fullName>
    </recommendedName>
</protein>
<dbReference type="PROSITE" id="PS51318">
    <property type="entry name" value="TAT"/>
    <property type="match status" value="1"/>
</dbReference>
<keyword evidence="3" id="KW-1185">Reference proteome</keyword>
<evidence type="ECO:0008006" key="4">
    <source>
        <dbReference type="Google" id="ProtNLM"/>
    </source>
</evidence>
<sequence length="114" mass="12367">MTTRRAIFGLGSFATATALVLGLAGAAQAQSTDPSFRLNNRSNQTIMEIYANSSQVSDWGRDHLGANVLPPGQSFIVRLPDGQCINDIRIVLEGGQNIDRMQINTCNLTDINYP</sequence>
<dbReference type="Proteomes" id="UP000831327">
    <property type="component" value="Chromosome"/>
</dbReference>
<evidence type="ECO:0000313" key="3">
    <source>
        <dbReference type="Proteomes" id="UP000831327"/>
    </source>
</evidence>
<evidence type="ECO:0000256" key="1">
    <source>
        <dbReference type="SAM" id="SignalP"/>
    </source>
</evidence>
<gene>
    <name evidence="2" type="ORF">Rmf_37190</name>
</gene>
<feature type="chain" id="PRO_5047239249" description="Beta/Gamma crystallin" evidence="1">
    <location>
        <begin position="30"/>
        <end position="114"/>
    </location>
</feature>
<proteinExistence type="predicted"/>
<feature type="signal peptide" evidence="1">
    <location>
        <begin position="1"/>
        <end position="29"/>
    </location>
</feature>
<organism evidence="2 3">
    <name type="scientific">Roseomonas fluvialis</name>
    <dbReference type="NCBI Taxonomy" id="1750527"/>
    <lineage>
        <taxon>Bacteria</taxon>
        <taxon>Pseudomonadati</taxon>
        <taxon>Pseudomonadota</taxon>
        <taxon>Alphaproteobacteria</taxon>
        <taxon>Acetobacterales</taxon>
        <taxon>Roseomonadaceae</taxon>
        <taxon>Roseomonas</taxon>
    </lineage>
</organism>
<name>A0ABN6P8D5_9PROT</name>
<evidence type="ECO:0000313" key="2">
    <source>
        <dbReference type="EMBL" id="BDG73790.1"/>
    </source>
</evidence>
<accession>A0ABN6P8D5</accession>
<reference evidence="2 3" key="1">
    <citation type="journal article" date="2016" name="Microbes Environ.">
        <title>Phylogenetically diverse aerobic anoxygenic phototrophic bacteria isolated from epilithic biofilms in Tama river, Japan.</title>
        <authorList>
            <person name="Hirose S."/>
            <person name="Matsuura K."/>
            <person name="Haruta S."/>
        </authorList>
    </citation>
    <scope>NUCLEOTIDE SEQUENCE [LARGE SCALE GENOMIC DNA]</scope>
    <source>
        <strain evidence="2 3">S08</strain>
    </source>
</reference>
<dbReference type="RefSeq" id="WP_244407999.1">
    <property type="nucleotide sequence ID" value="NZ_AP025637.1"/>
</dbReference>
<keyword evidence="1" id="KW-0732">Signal</keyword>
<dbReference type="EMBL" id="AP025637">
    <property type="protein sequence ID" value="BDG73790.1"/>
    <property type="molecule type" value="Genomic_DNA"/>
</dbReference>